<keyword evidence="3" id="KW-1185">Reference proteome</keyword>
<name>A0A1G9JV45_9ACTN</name>
<evidence type="ECO:0000259" key="1">
    <source>
        <dbReference type="Pfam" id="PF07811"/>
    </source>
</evidence>
<reference evidence="2 3" key="1">
    <citation type="submission" date="2016-10" db="EMBL/GenBank/DDBJ databases">
        <authorList>
            <person name="de Groot N.N."/>
        </authorList>
    </citation>
    <scope>NUCLEOTIDE SEQUENCE [LARGE SCALE GENOMIC DNA]</scope>
    <source>
        <strain evidence="2 3">CGMCC 1.9159</strain>
    </source>
</reference>
<dbReference type="Proteomes" id="UP000199475">
    <property type="component" value="Unassembled WGS sequence"/>
</dbReference>
<dbReference type="AlphaFoldDB" id="A0A1G9JV45"/>
<evidence type="ECO:0000313" key="3">
    <source>
        <dbReference type="Proteomes" id="UP000199475"/>
    </source>
</evidence>
<evidence type="ECO:0000313" key="2">
    <source>
        <dbReference type="EMBL" id="SDL41024.1"/>
    </source>
</evidence>
<dbReference type="Pfam" id="PF07811">
    <property type="entry name" value="TadE"/>
    <property type="match status" value="1"/>
</dbReference>
<dbReference type="STRING" id="686624.SAMN04488242_1471"/>
<feature type="domain" description="TadE-like" evidence="1">
    <location>
        <begin position="7"/>
        <end position="49"/>
    </location>
</feature>
<gene>
    <name evidence="2" type="ORF">SAMN04488242_1471</name>
</gene>
<dbReference type="EMBL" id="FNGP01000002">
    <property type="protein sequence ID" value="SDL41024.1"/>
    <property type="molecule type" value="Genomic_DNA"/>
</dbReference>
<sequence length="120" mass="12842">MRRNSKGAAAVEFALVLPVLVTLILGSAEFGFLAYLNASAAGAAREAARVMAISQDEEAAREAIDEYFVISSGPTYIDVPATCSAGAPVEVYVEYRYDTLTKFFGEQFTARGRGEMRCGG</sequence>
<organism evidence="2 3">
    <name type="scientific">Tessaracoccus oleiagri</name>
    <dbReference type="NCBI Taxonomy" id="686624"/>
    <lineage>
        <taxon>Bacteria</taxon>
        <taxon>Bacillati</taxon>
        <taxon>Actinomycetota</taxon>
        <taxon>Actinomycetes</taxon>
        <taxon>Propionibacteriales</taxon>
        <taxon>Propionibacteriaceae</taxon>
        <taxon>Tessaracoccus</taxon>
    </lineage>
</organism>
<protein>
    <submittedName>
        <fullName evidence="2">TadE-like protein</fullName>
    </submittedName>
</protein>
<proteinExistence type="predicted"/>
<dbReference type="RefSeq" id="WP_176761695.1">
    <property type="nucleotide sequence ID" value="NZ_FNGP01000002.1"/>
</dbReference>
<accession>A0A1G9JV45</accession>
<dbReference type="InterPro" id="IPR012495">
    <property type="entry name" value="TadE-like_dom"/>
</dbReference>